<dbReference type="CDD" id="cd00673">
    <property type="entry name" value="AlaRS_core"/>
    <property type="match status" value="1"/>
</dbReference>
<evidence type="ECO:0000259" key="12">
    <source>
        <dbReference type="PROSITE" id="PS50860"/>
    </source>
</evidence>
<dbReference type="SUPFAM" id="SSF55681">
    <property type="entry name" value="Class II aaRS and biotin synthetases"/>
    <property type="match status" value="1"/>
</dbReference>
<dbReference type="PRINTS" id="PR00980">
    <property type="entry name" value="TRNASYNTHALA"/>
</dbReference>
<dbReference type="InterPro" id="IPR018164">
    <property type="entry name" value="Ala-tRNA-synth_IIc_N"/>
</dbReference>
<dbReference type="InterPro" id="IPR018165">
    <property type="entry name" value="Ala-tRNA-synth_IIc_core"/>
</dbReference>
<dbReference type="EMBL" id="CAXAMM010044429">
    <property type="protein sequence ID" value="CAK9114643.1"/>
    <property type="molecule type" value="Genomic_DNA"/>
</dbReference>
<dbReference type="InterPro" id="IPR050058">
    <property type="entry name" value="Ala-tRNA_ligase"/>
</dbReference>
<evidence type="ECO:0000256" key="8">
    <source>
        <dbReference type="ARBA" id="ARBA00023146"/>
    </source>
</evidence>
<feature type="binding site" evidence="9">
    <location>
        <position position="633"/>
    </location>
    <ligand>
        <name>Zn(2+)</name>
        <dbReference type="ChEBI" id="CHEBI:29105"/>
    </ligand>
</feature>
<evidence type="ECO:0000256" key="9">
    <source>
        <dbReference type="HAMAP-Rule" id="MF_03133"/>
    </source>
</evidence>
<keyword evidence="7 9" id="KW-0648">Protein biosynthesis</keyword>
<accession>A0ABP0SQH9</accession>
<feature type="compositionally biased region" description="Low complexity" evidence="11">
    <location>
        <begin position="1291"/>
        <end position="1308"/>
    </location>
</feature>
<dbReference type="SMART" id="SM00863">
    <property type="entry name" value="tRNA_SAD"/>
    <property type="match status" value="1"/>
</dbReference>
<dbReference type="Pfam" id="PF07973">
    <property type="entry name" value="tRNA_SAD"/>
    <property type="match status" value="1"/>
</dbReference>
<sequence length="1316" mass="135097">MVQFKDAFLGKERRAVGRAVSSQKCVRAGGKHNDLDNVGRTPRHHTFFEMLGNFSFGDYFKEEAMVKAWSFVHGELGLDPARLHVTVFEEDDESEALWKKILPPGVPVRRLGREDNFWSMGDGAGLPCGPCSEIFFDTQAPGASDEDRFLEIWNLVFMEYQSDGQGGLGHLPRPSVDTGMGLERIASVMQGVDSNFGTDLLAPIVAAADEQLLSRDEEVVRSGLASRVIADHVRAMSFLISDGVVPSNVGRGYVLRRLIRRAIGFGFQGGRRDQFLSGLLPVVQDTFRDADGISAYPELEERGEVIAAVISGEEEVFLGTLETGMKHLNRYFEKRVGTGEVDAAFAFRMYDSYGFPIDLTARVAEERGAKVDVAGYDCLMEAHRARSGGAGEAWAHECHDARGLEPTSQVRAWDTGVEFTGYNVTREDVATVLQVSENTARPSTRWVAISPCPFYAESGGQVSDTGVLEVGCHALPVLSCRVPYSGGIALLVECGELGHLLTPGTTVKALVDEDTRKSCSVHHTATHLLQSALRSTLGCHVTQAGSLVSPDRLRFDFTHPRPLKHEEAHVNAFASASAEVTTDVLSLEQAKKQDILMMFGEKYGDEVRVVEINANAATPDTKMRSAELCGGTHVANTSQIFPFRIVSESSVAAGTRRVEAVAGQAALAWLARKEEALQEIATRLGAKGSNSKDPDEVLELFGKRERRFDELKDRVKELEKSLLEAQAFEPAACRGKIAVHAVPDLGGSTRKETKKAMQAYANSVVERDPENLHFFVCGNRYVVCAKGKGLEKIHAGQVLRQLFQDCVQGKGGGSQVYAQGEITEEDFCLDPEELLDHVERVCKQDNAHPRSDPAEDGVLAVEPRARGECDEELRAVGVGARIGHGQDTSAGVLELGRDLVLELGSPERLAAATGAGGVSALHHKVLTGNAVSGGTGGAITMSVGSGTSGAGGSVALTAGTTSALTGGSVSLTTGDGSATSSGHVMVTTSDGGTAGTSGSVTLRTGDTPDGDTGEVVVITGDATGGAGGAFTVSVGSGTSGAGGVVSLTAGTTSALTGGSVTLTTGAGSATSSGHMMFSTPTGGTTGTSGSVKITTGDTADGEVGEIALATGASTGGKGGDISMLVGGGNTGNGGKLSLSAGASSAATSVGGAVEVTAGASTGATTGTGGDVTVTSGVGATSTGGSISLTTAQGTATSSGHISLTTSGGGTGGTSGSVTVTTGNAPVGNTGEFKVVTGNAVSGGTGGAITMSVGSGTSGAGGAVVMSAGSTNALTGGAITLTSGAGSATSSGHMAFSTPTGGTAGTSGSMVKLGRSH</sequence>
<keyword evidence="9" id="KW-0479">Metal-binding</keyword>
<feature type="binding site" evidence="9">
    <location>
        <position position="523"/>
    </location>
    <ligand>
        <name>Zn(2+)</name>
        <dbReference type="ChEBI" id="CHEBI:29105"/>
    </ligand>
</feature>
<reference evidence="13 14" key="1">
    <citation type="submission" date="2024-02" db="EMBL/GenBank/DDBJ databases">
        <authorList>
            <person name="Chen Y."/>
            <person name="Shah S."/>
            <person name="Dougan E. K."/>
            <person name="Thang M."/>
            <person name="Chan C."/>
        </authorList>
    </citation>
    <scope>NUCLEOTIDE SEQUENCE [LARGE SCALE GENOMIC DNA]</scope>
</reference>
<evidence type="ECO:0000256" key="2">
    <source>
        <dbReference type="ARBA" id="ARBA00022555"/>
    </source>
</evidence>
<dbReference type="PANTHER" id="PTHR11777:SF9">
    <property type="entry name" value="ALANINE--TRNA LIGASE, CYTOPLASMIC"/>
    <property type="match status" value="1"/>
</dbReference>
<dbReference type="Gene3D" id="2.40.30.130">
    <property type="match status" value="1"/>
</dbReference>
<dbReference type="Gene3D" id="3.30.980.10">
    <property type="entry name" value="Threonyl-trna Synthetase, Chain A, domain 2"/>
    <property type="match status" value="1"/>
</dbReference>
<comment type="subunit">
    <text evidence="9">Monomer.</text>
</comment>
<comment type="domain">
    <text evidence="9">Consists of three domains; the N-terminal catalytic domain, the editing domain and the C-terminal C-Ala domain. The editing domain removes incorrectly charged amino acids, while the C-Ala domain, along with tRNA(Ala), serves as a bridge to cooperatively bring together the editing and aminoacylation centers thus stimulating deacylation of misacylated tRNAs.</text>
</comment>
<dbReference type="Proteomes" id="UP001642464">
    <property type="component" value="Unassembled WGS sequence"/>
</dbReference>
<keyword evidence="9" id="KW-0862">Zinc</keyword>
<evidence type="ECO:0000256" key="1">
    <source>
        <dbReference type="ARBA" id="ARBA00008429"/>
    </source>
</evidence>
<dbReference type="SUPFAM" id="SSF50447">
    <property type="entry name" value="Translation proteins"/>
    <property type="match status" value="1"/>
</dbReference>
<evidence type="ECO:0000313" key="13">
    <source>
        <dbReference type="EMBL" id="CAK9114643.1"/>
    </source>
</evidence>
<dbReference type="NCBIfam" id="TIGR00344">
    <property type="entry name" value="alaS"/>
    <property type="match status" value="1"/>
</dbReference>
<evidence type="ECO:0000256" key="11">
    <source>
        <dbReference type="SAM" id="MobiDB-lite"/>
    </source>
</evidence>
<feature type="coiled-coil region" evidence="10">
    <location>
        <begin position="701"/>
        <end position="728"/>
    </location>
</feature>
<comment type="function">
    <text evidence="9">Catalyzes the attachment of alanine to tRNA(Ala) in a two-step reaction: alanine is first activated by ATP to form Ala-AMP and then transferred to the acceptor end of tRNA(Ala). Also edits incorrectly charged tRNA(Ala) via its editing domain.</text>
</comment>
<organism evidence="13 14">
    <name type="scientific">Durusdinium trenchii</name>
    <dbReference type="NCBI Taxonomy" id="1381693"/>
    <lineage>
        <taxon>Eukaryota</taxon>
        <taxon>Sar</taxon>
        <taxon>Alveolata</taxon>
        <taxon>Dinophyceae</taxon>
        <taxon>Suessiales</taxon>
        <taxon>Symbiodiniaceae</taxon>
        <taxon>Durusdinium</taxon>
    </lineage>
</organism>
<comment type="catalytic activity">
    <reaction evidence="9">
        <text>tRNA(Ala) + L-alanine + ATP = L-alanyl-tRNA(Ala) + AMP + diphosphate</text>
        <dbReference type="Rhea" id="RHEA:12540"/>
        <dbReference type="Rhea" id="RHEA-COMP:9657"/>
        <dbReference type="Rhea" id="RHEA-COMP:9923"/>
        <dbReference type="ChEBI" id="CHEBI:30616"/>
        <dbReference type="ChEBI" id="CHEBI:33019"/>
        <dbReference type="ChEBI" id="CHEBI:57972"/>
        <dbReference type="ChEBI" id="CHEBI:78442"/>
        <dbReference type="ChEBI" id="CHEBI:78497"/>
        <dbReference type="ChEBI" id="CHEBI:456215"/>
        <dbReference type="EC" id="6.1.1.7"/>
    </reaction>
</comment>
<evidence type="ECO:0000313" key="14">
    <source>
        <dbReference type="Proteomes" id="UP001642464"/>
    </source>
</evidence>
<feature type="compositionally biased region" description="Low complexity" evidence="11">
    <location>
        <begin position="988"/>
        <end position="999"/>
    </location>
</feature>
<evidence type="ECO:0000256" key="5">
    <source>
        <dbReference type="ARBA" id="ARBA00022840"/>
    </source>
</evidence>
<dbReference type="InterPro" id="IPR012947">
    <property type="entry name" value="tRNA_SAD"/>
</dbReference>
<dbReference type="InterPro" id="IPR018163">
    <property type="entry name" value="Thr/Ala-tRNA-synth_IIc_edit"/>
</dbReference>
<evidence type="ECO:0000256" key="6">
    <source>
        <dbReference type="ARBA" id="ARBA00022884"/>
    </source>
</evidence>
<dbReference type="Gene3D" id="3.30.930.10">
    <property type="entry name" value="Bira Bifunctional Protein, Domain 2"/>
    <property type="match status" value="1"/>
</dbReference>
<keyword evidence="2 9" id="KW-0820">tRNA-binding</keyword>
<protein>
    <recommendedName>
        <fullName evidence="9">Alanine--tRNA ligase</fullName>
        <ecNumber evidence="9">6.1.1.7</ecNumber>
    </recommendedName>
    <alternativeName>
        <fullName evidence="9">Alanyl-tRNA synthetase</fullName>
        <shortName evidence="9">AlaRS</shortName>
    </alternativeName>
</protein>
<dbReference type="InterPro" id="IPR045864">
    <property type="entry name" value="aa-tRNA-synth_II/BPL/LPL"/>
</dbReference>
<keyword evidence="9" id="KW-0963">Cytoplasm</keyword>
<comment type="cofactor">
    <cofactor evidence="9">
        <name>Zn(2+)</name>
        <dbReference type="ChEBI" id="CHEBI:29105"/>
    </cofactor>
    <text evidence="9">Binds 1 zinc ion per subunit.</text>
</comment>
<evidence type="ECO:0000256" key="7">
    <source>
        <dbReference type="ARBA" id="ARBA00022917"/>
    </source>
</evidence>
<dbReference type="HAMAP" id="MF_00036_B">
    <property type="entry name" value="Ala_tRNA_synth_B"/>
    <property type="match status" value="1"/>
</dbReference>
<keyword evidence="3 9" id="KW-0436">Ligase</keyword>
<dbReference type="Pfam" id="PF01411">
    <property type="entry name" value="tRNA-synt_2c"/>
    <property type="match status" value="1"/>
</dbReference>
<dbReference type="InterPro" id="IPR018162">
    <property type="entry name" value="Ala-tRNA-ligase_IIc_anticod-bd"/>
</dbReference>
<evidence type="ECO:0000256" key="3">
    <source>
        <dbReference type="ARBA" id="ARBA00022598"/>
    </source>
</evidence>
<keyword evidence="9" id="KW-0496">Mitochondrion</keyword>
<comment type="similarity">
    <text evidence="1">Belongs to the class-II aminoacyl-tRNA synthetase family. Alax-L subfamily.</text>
</comment>
<keyword evidence="6 9" id="KW-0694">RNA-binding</keyword>
<keyword evidence="10" id="KW-0175">Coiled coil</keyword>
<feature type="binding site" evidence="9">
    <location>
        <position position="527"/>
    </location>
    <ligand>
        <name>Zn(2+)</name>
        <dbReference type="ChEBI" id="CHEBI:29105"/>
    </ligand>
</feature>
<feature type="domain" description="Alanyl-transfer RNA synthetases family profile" evidence="12">
    <location>
        <begin position="1"/>
        <end position="672"/>
    </location>
</feature>
<dbReference type="InterPro" id="IPR009000">
    <property type="entry name" value="Transl_B-barrel_sf"/>
</dbReference>
<dbReference type="SUPFAM" id="SSF101353">
    <property type="entry name" value="Putative anticodon-binding domain of alanyl-tRNA synthetase (AlaRS)"/>
    <property type="match status" value="1"/>
</dbReference>
<feature type="region of interest" description="Disordered" evidence="11">
    <location>
        <begin position="988"/>
        <end position="1011"/>
    </location>
</feature>
<keyword evidence="4 9" id="KW-0547">Nucleotide-binding</keyword>
<dbReference type="PANTHER" id="PTHR11777">
    <property type="entry name" value="ALANYL-TRNA SYNTHETASE"/>
    <property type="match status" value="1"/>
</dbReference>
<name>A0ABP0SQH9_9DINO</name>
<dbReference type="InterPro" id="IPR002318">
    <property type="entry name" value="Ala-tRNA-lgiase_IIc"/>
</dbReference>
<dbReference type="GO" id="GO:0016874">
    <property type="term" value="F:ligase activity"/>
    <property type="evidence" value="ECO:0007669"/>
    <property type="project" value="UniProtKB-KW"/>
</dbReference>
<gene>
    <name evidence="13" type="ORF">SCF082_LOCUS53091</name>
</gene>
<proteinExistence type="inferred from homology"/>
<comment type="caution">
    <text evidence="13">The sequence shown here is derived from an EMBL/GenBank/DDBJ whole genome shotgun (WGS) entry which is preliminary data.</text>
</comment>
<dbReference type="EC" id="6.1.1.7" evidence="9"/>
<dbReference type="PROSITE" id="PS50860">
    <property type="entry name" value="AA_TRNA_LIGASE_II_ALA"/>
    <property type="match status" value="1"/>
</dbReference>
<keyword evidence="5 9" id="KW-0067">ATP-binding</keyword>
<feature type="region of interest" description="Disordered" evidence="11">
    <location>
        <begin position="1291"/>
        <end position="1316"/>
    </location>
</feature>
<evidence type="ECO:0000256" key="4">
    <source>
        <dbReference type="ARBA" id="ARBA00022741"/>
    </source>
</evidence>
<dbReference type="SUPFAM" id="SSF55186">
    <property type="entry name" value="ThrRS/AlaRS common domain"/>
    <property type="match status" value="1"/>
</dbReference>
<dbReference type="InterPro" id="IPR023033">
    <property type="entry name" value="Ala_tRNA_ligase_euk/bac"/>
</dbReference>
<dbReference type="Gene3D" id="3.30.54.20">
    <property type="match status" value="1"/>
</dbReference>
<feature type="binding site" evidence="9">
    <location>
        <position position="629"/>
    </location>
    <ligand>
        <name>Zn(2+)</name>
        <dbReference type="ChEBI" id="CHEBI:29105"/>
    </ligand>
</feature>
<keyword evidence="14" id="KW-1185">Reference proteome</keyword>
<comment type="subcellular location">
    <subcellularLocation>
        <location evidence="9">Mitochondrion</location>
    </subcellularLocation>
    <subcellularLocation>
        <location evidence="9">Cytoplasm</location>
    </subcellularLocation>
</comment>
<evidence type="ECO:0000256" key="10">
    <source>
        <dbReference type="SAM" id="Coils"/>
    </source>
</evidence>
<keyword evidence="8 9" id="KW-0030">Aminoacyl-tRNA synthetase</keyword>